<dbReference type="EMBL" id="JBAMIC010000024">
    <property type="protein sequence ID" value="KAK7089951.1"/>
    <property type="molecule type" value="Genomic_DNA"/>
</dbReference>
<feature type="compositionally biased region" description="Polar residues" evidence="8">
    <location>
        <begin position="586"/>
        <end position="603"/>
    </location>
</feature>
<dbReference type="PROSITE" id="PS50835">
    <property type="entry name" value="IG_LIKE"/>
    <property type="match status" value="2"/>
</dbReference>
<keyword evidence="5 9" id="KW-1133">Transmembrane helix</keyword>
<dbReference type="InterPro" id="IPR003599">
    <property type="entry name" value="Ig_sub"/>
</dbReference>
<dbReference type="Proteomes" id="UP001374579">
    <property type="component" value="Unassembled WGS sequence"/>
</dbReference>
<name>A0AAN9AMY5_9CAEN</name>
<dbReference type="InterPro" id="IPR013783">
    <property type="entry name" value="Ig-like_fold"/>
</dbReference>
<evidence type="ECO:0000313" key="11">
    <source>
        <dbReference type="EMBL" id="KAK7089951.1"/>
    </source>
</evidence>
<evidence type="ECO:0000256" key="8">
    <source>
        <dbReference type="SAM" id="MobiDB-lite"/>
    </source>
</evidence>
<evidence type="ECO:0000256" key="3">
    <source>
        <dbReference type="ARBA" id="ARBA00022692"/>
    </source>
</evidence>
<comment type="similarity">
    <text evidence="2">Belongs to the FAM187 family.</text>
</comment>
<feature type="region of interest" description="Disordered" evidence="8">
    <location>
        <begin position="579"/>
        <end position="603"/>
    </location>
</feature>
<keyword evidence="12" id="KW-1185">Reference proteome</keyword>
<evidence type="ECO:0000259" key="10">
    <source>
        <dbReference type="PROSITE" id="PS50835"/>
    </source>
</evidence>
<evidence type="ECO:0000256" key="6">
    <source>
        <dbReference type="ARBA" id="ARBA00023136"/>
    </source>
</evidence>
<organism evidence="11 12">
    <name type="scientific">Littorina saxatilis</name>
    <dbReference type="NCBI Taxonomy" id="31220"/>
    <lineage>
        <taxon>Eukaryota</taxon>
        <taxon>Metazoa</taxon>
        <taxon>Spiralia</taxon>
        <taxon>Lophotrochozoa</taxon>
        <taxon>Mollusca</taxon>
        <taxon>Gastropoda</taxon>
        <taxon>Caenogastropoda</taxon>
        <taxon>Littorinimorpha</taxon>
        <taxon>Littorinoidea</taxon>
        <taxon>Littorinidae</taxon>
        <taxon>Littorina</taxon>
    </lineage>
</organism>
<accession>A0AAN9AMY5</accession>
<sequence>MAVNIDGHLIKFHRRDKKRLTFNPTEDDATDNPETGNNFTADMNATDYKNLLRKLMRRSNKDDDDDDAKAISCVDNLARFRMMAKNQPLQFVVIVEEGGEARLTCHFCEDQDKVTESKEWDDAEQQEGRPVWRDADKVRSPILWYRIKHRSGVLGTTFRMGEVKPTLHDDGDSNRIYVTTGHTLVLAKATPDDAGTYFCHDTRTKDRHVKTLLSETEIKEMMSSQGAFRFLIHVDVLKNVSIAAREVQENAPTFARRPKLDALIGNNMWMFTIWASWGQCSMCDQPGEQRRRGTCWIKKFCPACRRIWENWYWDAVLTAQASGIPCRSSLFHEENEKGDRLFRGRFRQDEIMRRTCNTPCKKDLKSGLKGMMPKKTLSSSGLKSMLLIEKKDKTLIIKTINETAGATLSLKCPGAKLDEVVMWVNNSRYMPGVSLDNDTDGRVSVDINGTLHIGPLLLADKGIFHCIVGGKESGHVFINVTEVMVDEFTYYGMWVLGSVGVDFVLFIILMVVKHQRRKRILLSAKDAGLTGSSSDSDDDNNENANININCATTTCSLSAASSDEASSFSCVESRAESRSSSGGLTRYSSRSSCCYGLPSQTSI</sequence>
<dbReference type="AlphaFoldDB" id="A0AAN9AMY5"/>
<dbReference type="InterPro" id="IPR039311">
    <property type="entry name" value="FAM187A/B"/>
</dbReference>
<dbReference type="PANTHER" id="PTHR32178">
    <property type="entry name" value="FAM187"/>
    <property type="match status" value="1"/>
</dbReference>
<keyword evidence="6 9" id="KW-0472">Membrane</keyword>
<dbReference type="SUPFAM" id="SSF48726">
    <property type="entry name" value="Immunoglobulin"/>
    <property type="match status" value="2"/>
</dbReference>
<dbReference type="GO" id="GO:0016020">
    <property type="term" value="C:membrane"/>
    <property type="evidence" value="ECO:0007669"/>
    <property type="project" value="UniProtKB-SubCell"/>
</dbReference>
<evidence type="ECO:0000256" key="1">
    <source>
        <dbReference type="ARBA" id="ARBA00004479"/>
    </source>
</evidence>
<proteinExistence type="inferred from homology"/>
<dbReference type="PANTHER" id="PTHR32178:SF6">
    <property type="entry name" value="IG-LIKE DOMAIN-CONTAINING PROTEIN"/>
    <property type="match status" value="1"/>
</dbReference>
<feature type="compositionally biased region" description="Polar residues" evidence="8">
    <location>
        <begin position="32"/>
        <end position="42"/>
    </location>
</feature>
<reference evidence="11 12" key="1">
    <citation type="submission" date="2024-02" db="EMBL/GenBank/DDBJ databases">
        <title>Chromosome-scale genome assembly of the rough periwinkle Littorina saxatilis.</title>
        <authorList>
            <person name="De Jode A."/>
            <person name="Faria R."/>
            <person name="Formenti G."/>
            <person name="Sims Y."/>
            <person name="Smith T.P."/>
            <person name="Tracey A."/>
            <person name="Wood J.M.D."/>
            <person name="Zagrodzka Z.B."/>
            <person name="Johannesson K."/>
            <person name="Butlin R.K."/>
            <person name="Leder E.H."/>
        </authorList>
    </citation>
    <scope>NUCLEOTIDE SEQUENCE [LARGE SCALE GENOMIC DNA]</scope>
    <source>
        <strain evidence="11">Snail1</strain>
        <tissue evidence="11">Muscle</tissue>
    </source>
</reference>
<dbReference type="InterPro" id="IPR036179">
    <property type="entry name" value="Ig-like_dom_sf"/>
</dbReference>
<evidence type="ECO:0000256" key="9">
    <source>
        <dbReference type="SAM" id="Phobius"/>
    </source>
</evidence>
<keyword evidence="4" id="KW-0732">Signal</keyword>
<feature type="domain" description="Ig-like" evidence="10">
    <location>
        <begin position="373"/>
        <end position="468"/>
    </location>
</feature>
<comment type="caution">
    <text evidence="11">The sequence shown here is derived from an EMBL/GenBank/DDBJ whole genome shotgun (WGS) entry which is preliminary data.</text>
</comment>
<dbReference type="SMART" id="SM00408">
    <property type="entry name" value="IGc2"/>
    <property type="match status" value="1"/>
</dbReference>
<feature type="region of interest" description="Disordered" evidence="8">
    <location>
        <begin position="21"/>
        <end position="42"/>
    </location>
</feature>
<protein>
    <recommendedName>
        <fullName evidence="10">Ig-like domain-containing protein</fullName>
    </recommendedName>
</protein>
<evidence type="ECO:0000256" key="2">
    <source>
        <dbReference type="ARBA" id="ARBA00008727"/>
    </source>
</evidence>
<evidence type="ECO:0000256" key="5">
    <source>
        <dbReference type="ARBA" id="ARBA00022989"/>
    </source>
</evidence>
<keyword evidence="3 9" id="KW-0812">Transmembrane</keyword>
<evidence type="ECO:0000256" key="4">
    <source>
        <dbReference type="ARBA" id="ARBA00022729"/>
    </source>
</evidence>
<dbReference type="SMART" id="SM00409">
    <property type="entry name" value="IG"/>
    <property type="match status" value="2"/>
</dbReference>
<gene>
    <name evidence="11" type="ORF">V1264_009824</name>
</gene>
<dbReference type="InterPro" id="IPR003598">
    <property type="entry name" value="Ig_sub2"/>
</dbReference>
<evidence type="ECO:0000313" key="12">
    <source>
        <dbReference type="Proteomes" id="UP001374579"/>
    </source>
</evidence>
<evidence type="ECO:0000256" key="7">
    <source>
        <dbReference type="ARBA" id="ARBA00023180"/>
    </source>
</evidence>
<feature type="domain" description="Ig-like" evidence="10">
    <location>
        <begin position="88"/>
        <end position="210"/>
    </location>
</feature>
<comment type="subcellular location">
    <subcellularLocation>
        <location evidence="1">Membrane</location>
        <topology evidence="1">Single-pass type I membrane protein</topology>
    </subcellularLocation>
</comment>
<keyword evidence="7" id="KW-0325">Glycoprotein</keyword>
<dbReference type="InterPro" id="IPR007110">
    <property type="entry name" value="Ig-like_dom"/>
</dbReference>
<feature type="transmembrane region" description="Helical" evidence="9">
    <location>
        <begin position="491"/>
        <end position="512"/>
    </location>
</feature>
<dbReference type="Gene3D" id="2.60.40.10">
    <property type="entry name" value="Immunoglobulins"/>
    <property type="match status" value="2"/>
</dbReference>